<name>A0ABW2FN45_9ACTN</name>
<feature type="transmembrane region" description="Helical" evidence="1">
    <location>
        <begin position="171"/>
        <end position="188"/>
    </location>
</feature>
<feature type="transmembrane region" description="Helical" evidence="1">
    <location>
        <begin position="200"/>
        <end position="221"/>
    </location>
</feature>
<feature type="transmembrane region" description="Helical" evidence="1">
    <location>
        <begin position="72"/>
        <end position="92"/>
    </location>
</feature>
<evidence type="ECO:0000313" key="3">
    <source>
        <dbReference type="Proteomes" id="UP001596435"/>
    </source>
</evidence>
<organism evidence="2 3">
    <name type="scientific">Kitasatospora paranensis</name>
    <dbReference type="NCBI Taxonomy" id="258053"/>
    <lineage>
        <taxon>Bacteria</taxon>
        <taxon>Bacillati</taxon>
        <taxon>Actinomycetota</taxon>
        <taxon>Actinomycetes</taxon>
        <taxon>Kitasatosporales</taxon>
        <taxon>Streptomycetaceae</taxon>
        <taxon>Kitasatospora</taxon>
    </lineage>
</organism>
<keyword evidence="1" id="KW-0472">Membrane</keyword>
<dbReference type="RefSeq" id="WP_380230439.1">
    <property type="nucleotide sequence ID" value="NZ_JBHSVH010000002.1"/>
</dbReference>
<feature type="transmembrane region" description="Helical" evidence="1">
    <location>
        <begin position="112"/>
        <end position="135"/>
    </location>
</feature>
<feature type="transmembrane region" description="Helical" evidence="1">
    <location>
        <begin position="256"/>
        <end position="272"/>
    </location>
</feature>
<accession>A0ABW2FN45</accession>
<feature type="transmembrane region" description="Helical" evidence="1">
    <location>
        <begin position="284"/>
        <end position="302"/>
    </location>
</feature>
<sequence>MSEQHTPGADPWPIRIHPARYRAAHSEDIAATLAEATEGLSRTAVLREHLDLAAHALRLRLRIGPTDRAGRVLAGAAPVVLGLLAGFCLWGLQSELPWVVRQIHGPHPVRRIGYVLYVAAGSVPWVLALAAAAVGRWWLTRALGLGGTVLGFGILLAFGPMTTMFLFGQPVFWTILGAVVLLAPPTLLDRSARAGREATAVAVTFAAVMIASQSSGLWVYFTGSTILHMYVSWPLFAAAAVLLGHLAGEHRDRHRAVGAGLAGALWLTPGLLDEHITRHTLTTWVAGYVLLVALTVALAMGIRMIRRARPGESADPA</sequence>
<dbReference type="Proteomes" id="UP001596435">
    <property type="component" value="Unassembled WGS sequence"/>
</dbReference>
<gene>
    <name evidence="2" type="ORF">ACFQMG_03885</name>
</gene>
<reference evidence="3" key="1">
    <citation type="journal article" date="2019" name="Int. J. Syst. Evol. Microbiol.">
        <title>The Global Catalogue of Microorganisms (GCM) 10K type strain sequencing project: providing services to taxonomists for standard genome sequencing and annotation.</title>
        <authorList>
            <consortium name="The Broad Institute Genomics Platform"/>
            <consortium name="The Broad Institute Genome Sequencing Center for Infectious Disease"/>
            <person name="Wu L."/>
            <person name="Ma J."/>
        </authorList>
    </citation>
    <scope>NUCLEOTIDE SEQUENCE [LARGE SCALE GENOMIC DNA]</scope>
    <source>
        <strain evidence="3">CGMCC 1.12859</strain>
    </source>
</reference>
<dbReference type="EMBL" id="JBHTAJ010000005">
    <property type="protein sequence ID" value="MFC7178704.1"/>
    <property type="molecule type" value="Genomic_DNA"/>
</dbReference>
<feature type="transmembrane region" description="Helical" evidence="1">
    <location>
        <begin position="227"/>
        <end position="244"/>
    </location>
</feature>
<keyword evidence="1" id="KW-0812">Transmembrane</keyword>
<evidence type="ECO:0000256" key="1">
    <source>
        <dbReference type="SAM" id="Phobius"/>
    </source>
</evidence>
<proteinExistence type="predicted"/>
<comment type="caution">
    <text evidence="2">The sequence shown here is derived from an EMBL/GenBank/DDBJ whole genome shotgun (WGS) entry which is preliminary data.</text>
</comment>
<protein>
    <submittedName>
        <fullName evidence="2">Uncharacterized protein</fullName>
    </submittedName>
</protein>
<feature type="transmembrane region" description="Helical" evidence="1">
    <location>
        <begin position="142"/>
        <end position="159"/>
    </location>
</feature>
<keyword evidence="1" id="KW-1133">Transmembrane helix</keyword>
<keyword evidence="3" id="KW-1185">Reference proteome</keyword>
<evidence type="ECO:0000313" key="2">
    <source>
        <dbReference type="EMBL" id="MFC7178704.1"/>
    </source>
</evidence>